<gene>
    <name evidence="1" type="ORF">J2S64_003724</name>
</gene>
<evidence type="ECO:0000313" key="2">
    <source>
        <dbReference type="Proteomes" id="UP001183817"/>
    </source>
</evidence>
<reference evidence="1 2" key="1">
    <citation type="submission" date="2023-07" db="EMBL/GenBank/DDBJ databases">
        <title>Sequencing the genomes of 1000 actinobacteria strains.</title>
        <authorList>
            <person name="Klenk H.-P."/>
        </authorList>
    </citation>
    <scope>NUCLEOTIDE SEQUENCE [LARGE SCALE GENOMIC DNA]</scope>
    <source>
        <strain evidence="1 2">DSM 20167</strain>
    </source>
</reference>
<evidence type="ECO:0008006" key="3">
    <source>
        <dbReference type="Google" id="ProtNLM"/>
    </source>
</evidence>
<accession>A0ABU2BN22</accession>
<evidence type="ECO:0000313" key="1">
    <source>
        <dbReference type="EMBL" id="MDR7360033.1"/>
    </source>
</evidence>
<dbReference type="EMBL" id="JAVDYI010000001">
    <property type="protein sequence ID" value="MDR7360033.1"/>
    <property type="molecule type" value="Genomic_DNA"/>
</dbReference>
<protein>
    <recommendedName>
        <fullName evidence="3">DUF4352 domain-containing protein</fullName>
    </recommendedName>
</protein>
<organism evidence="1 2">
    <name type="scientific">Paeniglutamicibacter sulfureus</name>
    <dbReference type="NCBI Taxonomy" id="43666"/>
    <lineage>
        <taxon>Bacteria</taxon>
        <taxon>Bacillati</taxon>
        <taxon>Actinomycetota</taxon>
        <taxon>Actinomycetes</taxon>
        <taxon>Micrococcales</taxon>
        <taxon>Micrococcaceae</taxon>
        <taxon>Paeniglutamicibacter</taxon>
    </lineage>
</organism>
<keyword evidence="2" id="KW-1185">Reference proteome</keyword>
<dbReference type="Proteomes" id="UP001183817">
    <property type="component" value="Unassembled WGS sequence"/>
</dbReference>
<name>A0ABU2BN22_9MICC</name>
<dbReference type="RefSeq" id="WP_310292733.1">
    <property type="nucleotide sequence ID" value="NZ_BAAAWO010000001.1"/>
</dbReference>
<sequence>MGTVAVRTLRPATATRRYLMVLPLGLLCLLAIGLGYSLSTAKTAPSVQLGAPAEIPGGIAMITGIVPLEVDGWQPPSPVTALQHDAQDGSHRVRIEMQFTALDPAGTRLDPARFIVDGLGSGQPVPLWSSPDAAFVQEGESVRATMVFELPDKAVALVLEGPDGGRLSLGKEHHSGG</sequence>
<proteinExistence type="predicted"/>
<comment type="caution">
    <text evidence="1">The sequence shown here is derived from an EMBL/GenBank/DDBJ whole genome shotgun (WGS) entry which is preliminary data.</text>
</comment>